<dbReference type="PROSITE" id="PS51257">
    <property type="entry name" value="PROKAR_LIPOPROTEIN"/>
    <property type="match status" value="1"/>
</dbReference>
<keyword evidence="4" id="KW-1185">Reference proteome</keyword>
<dbReference type="Proteomes" id="UP001161325">
    <property type="component" value="Unassembled WGS sequence"/>
</dbReference>
<dbReference type="Pfam" id="PF07883">
    <property type="entry name" value="Cupin_2"/>
    <property type="match status" value="1"/>
</dbReference>
<dbReference type="InterPro" id="IPR014710">
    <property type="entry name" value="RmlC-like_jellyroll"/>
</dbReference>
<dbReference type="RefSeq" id="WP_284351410.1">
    <property type="nucleotide sequence ID" value="NZ_BRXS01000005.1"/>
</dbReference>
<evidence type="ECO:0000259" key="2">
    <source>
        <dbReference type="Pfam" id="PF07883"/>
    </source>
</evidence>
<dbReference type="AlphaFoldDB" id="A0AA37Q5I0"/>
<organism evidence="3 4">
    <name type="scientific">Roseisolibacter agri</name>
    <dbReference type="NCBI Taxonomy" id="2014610"/>
    <lineage>
        <taxon>Bacteria</taxon>
        <taxon>Pseudomonadati</taxon>
        <taxon>Gemmatimonadota</taxon>
        <taxon>Gemmatimonadia</taxon>
        <taxon>Gemmatimonadales</taxon>
        <taxon>Gemmatimonadaceae</taxon>
        <taxon>Roseisolibacter</taxon>
    </lineage>
</organism>
<sequence>MRIARFLPLPLLAAAAVSCRDAAADAPTAPAPPLAPSAARSASRSAADPVVIPAPNGFVSTVLARGSFVDAIDATFRIKHHTATRVVHVDDPTQMVMARITIAPGGALPWHTHPGPALVTVAAGALTVVDSEGCEAHTYPAGTSFMDSGQGHVHTAFNGGNVEMVLYVTYLDVPVGQSPLVVASNPGC</sequence>
<dbReference type="EMBL" id="BRXS01000005">
    <property type="protein sequence ID" value="GLC26960.1"/>
    <property type="molecule type" value="Genomic_DNA"/>
</dbReference>
<feature type="domain" description="Cupin type-2" evidence="2">
    <location>
        <begin position="99"/>
        <end position="169"/>
    </location>
</feature>
<comment type="caution">
    <text evidence="3">The sequence shown here is derived from an EMBL/GenBank/DDBJ whole genome shotgun (WGS) entry which is preliminary data.</text>
</comment>
<proteinExistence type="predicted"/>
<dbReference type="InterPro" id="IPR011051">
    <property type="entry name" value="RmlC_Cupin_sf"/>
</dbReference>
<dbReference type="Gene3D" id="2.60.120.10">
    <property type="entry name" value="Jelly Rolls"/>
    <property type="match status" value="1"/>
</dbReference>
<evidence type="ECO:0000313" key="3">
    <source>
        <dbReference type="EMBL" id="GLC26960.1"/>
    </source>
</evidence>
<feature type="chain" id="PRO_5041451030" description="Cupin type-2 domain-containing protein" evidence="1">
    <location>
        <begin position="24"/>
        <end position="188"/>
    </location>
</feature>
<reference evidence="3" key="1">
    <citation type="submission" date="2022-08" db="EMBL/GenBank/DDBJ databases">
        <title>Draft genome sequencing of Roseisolibacter agri AW1220.</title>
        <authorList>
            <person name="Tobiishi Y."/>
            <person name="Tonouchi A."/>
        </authorList>
    </citation>
    <scope>NUCLEOTIDE SEQUENCE</scope>
    <source>
        <strain evidence="3">AW1220</strain>
    </source>
</reference>
<dbReference type="SUPFAM" id="SSF51182">
    <property type="entry name" value="RmlC-like cupins"/>
    <property type="match status" value="1"/>
</dbReference>
<protein>
    <recommendedName>
        <fullName evidence="2">Cupin type-2 domain-containing protein</fullName>
    </recommendedName>
</protein>
<evidence type="ECO:0000313" key="4">
    <source>
        <dbReference type="Proteomes" id="UP001161325"/>
    </source>
</evidence>
<keyword evidence="1" id="KW-0732">Signal</keyword>
<gene>
    <name evidence="3" type="ORF">rosag_34730</name>
</gene>
<evidence type="ECO:0000256" key="1">
    <source>
        <dbReference type="SAM" id="SignalP"/>
    </source>
</evidence>
<accession>A0AA37Q5I0</accession>
<dbReference type="InterPro" id="IPR013096">
    <property type="entry name" value="Cupin_2"/>
</dbReference>
<feature type="signal peptide" evidence="1">
    <location>
        <begin position="1"/>
        <end position="23"/>
    </location>
</feature>
<name>A0AA37Q5I0_9BACT</name>